<name>A0A5K1JZP7_9APHY</name>
<evidence type="ECO:0000256" key="3">
    <source>
        <dbReference type="ARBA" id="ARBA00022723"/>
    </source>
</evidence>
<reference evidence="7" key="1">
    <citation type="submission" date="2019-10" db="EMBL/GenBank/DDBJ databases">
        <authorList>
            <person name="Nor Muhammad N."/>
        </authorList>
    </citation>
    <scope>NUCLEOTIDE SEQUENCE</scope>
</reference>
<dbReference type="EMBL" id="LR727173">
    <property type="protein sequence ID" value="VWO98783.1"/>
    <property type="molecule type" value="Genomic_DNA"/>
</dbReference>
<dbReference type="GO" id="GO:0008270">
    <property type="term" value="F:zinc ion binding"/>
    <property type="evidence" value="ECO:0007669"/>
    <property type="project" value="InterPro"/>
</dbReference>
<organism evidence="7">
    <name type="scientific">Ganoderma boninense</name>
    <dbReference type="NCBI Taxonomy" id="34458"/>
    <lineage>
        <taxon>Eukaryota</taxon>
        <taxon>Fungi</taxon>
        <taxon>Dikarya</taxon>
        <taxon>Basidiomycota</taxon>
        <taxon>Agaricomycotina</taxon>
        <taxon>Agaricomycetes</taxon>
        <taxon>Polyporales</taxon>
        <taxon>Polyporaceae</taxon>
        <taxon>Ganoderma</taxon>
    </lineage>
</organism>
<keyword evidence="5" id="KW-0560">Oxidoreductase</keyword>
<dbReference type="GO" id="GO:0008198">
    <property type="term" value="F:ferrous iron binding"/>
    <property type="evidence" value="ECO:0007669"/>
    <property type="project" value="InterPro"/>
</dbReference>
<dbReference type="PANTHER" id="PTHR30096:SF0">
    <property type="entry name" value="4,5-DOPA DIOXYGENASE EXTRADIOL-LIKE PROTEIN"/>
    <property type="match status" value="1"/>
</dbReference>
<dbReference type="AlphaFoldDB" id="A0A5K1JZP7"/>
<feature type="domain" description="Extradiol ring-cleavage dioxygenase class III enzyme subunit B" evidence="6">
    <location>
        <begin position="65"/>
        <end position="201"/>
    </location>
</feature>
<evidence type="ECO:0000256" key="1">
    <source>
        <dbReference type="ARBA" id="ARBA00001947"/>
    </source>
</evidence>
<dbReference type="SUPFAM" id="SSF53213">
    <property type="entry name" value="LigB-like"/>
    <property type="match status" value="1"/>
</dbReference>
<dbReference type="PANTHER" id="PTHR30096">
    <property type="entry name" value="4,5-DOPA DIOXYGENASE EXTRADIOL-LIKE PROTEIN"/>
    <property type="match status" value="1"/>
</dbReference>
<protein>
    <submittedName>
        <fullName evidence="7">Cell surface hydrophobicity-associated protein</fullName>
    </submittedName>
</protein>
<evidence type="ECO:0000256" key="5">
    <source>
        <dbReference type="ARBA" id="ARBA00023002"/>
    </source>
</evidence>
<comment type="cofactor">
    <cofactor evidence="1">
        <name>Zn(2+)</name>
        <dbReference type="ChEBI" id="CHEBI:29105"/>
    </cofactor>
</comment>
<dbReference type="Gene3D" id="3.40.830.10">
    <property type="entry name" value="LigB-like"/>
    <property type="match status" value="1"/>
</dbReference>
<evidence type="ECO:0000256" key="4">
    <source>
        <dbReference type="ARBA" id="ARBA00022833"/>
    </source>
</evidence>
<dbReference type="CDD" id="cd07363">
    <property type="entry name" value="45_DOPA_Dioxygenase"/>
    <property type="match status" value="1"/>
</dbReference>
<dbReference type="GO" id="GO:0016702">
    <property type="term" value="F:oxidoreductase activity, acting on single donors with incorporation of molecular oxygen, incorporation of two atoms of oxygen"/>
    <property type="evidence" value="ECO:0007669"/>
    <property type="project" value="UniProtKB-ARBA"/>
</dbReference>
<evidence type="ECO:0000256" key="2">
    <source>
        <dbReference type="ARBA" id="ARBA00007581"/>
    </source>
</evidence>
<dbReference type="InterPro" id="IPR004183">
    <property type="entry name" value="Xdiol_dOase_suB"/>
</dbReference>
<proteinExistence type="inferred from homology"/>
<keyword evidence="3" id="KW-0479">Metal-binding</keyword>
<evidence type="ECO:0000259" key="6">
    <source>
        <dbReference type="Pfam" id="PF02900"/>
    </source>
</evidence>
<gene>
    <name evidence="7" type="primary">Q7Z8E8</name>
</gene>
<dbReference type="InterPro" id="IPR014436">
    <property type="entry name" value="Extradiol_dOase_DODA"/>
</dbReference>
<evidence type="ECO:0000313" key="7">
    <source>
        <dbReference type="EMBL" id="VWO98783.1"/>
    </source>
</evidence>
<dbReference type="Pfam" id="PF02900">
    <property type="entry name" value="LigB"/>
    <property type="match status" value="1"/>
</dbReference>
<comment type="similarity">
    <text evidence="2">Belongs to the DODA-type extradiol aromatic ring-opening dioxygenase family.</text>
</comment>
<keyword evidence="4" id="KW-0862">Zinc</keyword>
<sequence length="205" mass="22517">MSATVSATDRRLPKTQAEWKKALDDLPSTPDKIPAFFFGHGSPMLAFPENDTGGSRGARSGTMGPKGPLATFLRDFGPALLAKYKPKGIVVFSAHWETSGERLVTDYGDENPLLYDYYGFQPALYQLKFKSRGDSALSQRVVHLYKEAGYLARTTTKLQARGQDGRGFNGPGLDHGVFVPFKLMFGEEFTDVPIVEVSMDSSLDP</sequence>
<accession>A0A5K1JZP7</accession>